<comment type="caution">
    <text evidence="3">The sequence shown here is derived from an EMBL/GenBank/DDBJ whole genome shotgun (WGS) entry which is preliminary data.</text>
</comment>
<keyword evidence="1" id="KW-0472">Membrane</keyword>
<feature type="transmembrane region" description="Helical" evidence="1">
    <location>
        <begin position="28"/>
        <end position="50"/>
    </location>
</feature>
<dbReference type="EMBL" id="JAAVTX010000004">
    <property type="protein sequence ID" value="NKE45750.1"/>
    <property type="molecule type" value="Genomic_DNA"/>
</dbReference>
<keyword evidence="4" id="KW-1185">Reference proteome</keyword>
<gene>
    <name evidence="3" type="ORF">HB662_13245</name>
</gene>
<sequence>MSAVGSGKSGLSARFRTLGRRGATSLEFALVGTILLGLLLGTMELGRYLITVQALRTASAEAVRMATLRGSQNLNSGTAACTSLSGNLPGVAARVPFLDASGLTATVSDCATQAGITSVTVTVQYPFTLQVTLFGAPSRVMTETAQAFFN</sequence>
<reference evidence="3 4" key="1">
    <citation type="submission" date="2020-03" db="EMBL/GenBank/DDBJ databases">
        <title>Roseomonas selenitidurans sp. nov. isolated from soil.</title>
        <authorList>
            <person name="Liu H."/>
        </authorList>
    </citation>
    <scope>NUCLEOTIDE SEQUENCE [LARGE SCALE GENOMIC DNA]</scope>
    <source>
        <strain evidence="3 4">JCM 15073</strain>
    </source>
</reference>
<dbReference type="Pfam" id="PF07811">
    <property type="entry name" value="TadE"/>
    <property type="match status" value="1"/>
</dbReference>
<keyword evidence="1" id="KW-1133">Transmembrane helix</keyword>
<name>A0ABX1F093_9PROT</name>
<organism evidence="3 4">
    <name type="scientific">Falsiroseomonas frigidaquae</name>
    <dbReference type="NCBI Taxonomy" id="487318"/>
    <lineage>
        <taxon>Bacteria</taxon>
        <taxon>Pseudomonadati</taxon>
        <taxon>Pseudomonadota</taxon>
        <taxon>Alphaproteobacteria</taxon>
        <taxon>Acetobacterales</taxon>
        <taxon>Roseomonadaceae</taxon>
        <taxon>Falsiroseomonas</taxon>
    </lineage>
</organism>
<evidence type="ECO:0000313" key="4">
    <source>
        <dbReference type="Proteomes" id="UP000765160"/>
    </source>
</evidence>
<proteinExistence type="predicted"/>
<evidence type="ECO:0000259" key="2">
    <source>
        <dbReference type="Pfam" id="PF07811"/>
    </source>
</evidence>
<evidence type="ECO:0000256" key="1">
    <source>
        <dbReference type="SAM" id="Phobius"/>
    </source>
</evidence>
<keyword evidence="1" id="KW-0812">Transmembrane</keyword>
<feature type="domain" description="TadE-like" evidence="2">
    <location>
        <begin position="22"/>
        <end position="64"/>
    </location>
</feature>
<dbReference type="Proteomes" id="UP000765160">
    <property type="component" value="Unassembled WGS sequence"/>
</dbReference>
<dbReference type="InterPro" id="IPR012495">
    <property type="entry name" value="TadE-like_dom"/>
</dbReference>
<protein>
    <recommendedName>
        <fullName evidence="2">TadE-like domain-containing protein</fullName>
    </recommendedName>
</protein>
<evidence type="ECO:0000313" key="3">
    <source>
        <dbReference type="EMBL" id="NKE45750.1"/>
    </source>
</evidence>
<dbReference type="RefSeq" id="WP_168050292.1">
    <property type="nucleotide sequence ID" value="NZ_JAATJR010000004.1"/>
</dbReference>
<accession>A0ABX1F093</accession>